<dbReference type="EMBL" id="VFRQ01000011">
    <property type="protein sequence ID" value="TPE42585.1"/>
    <property type="molecule type" value="Genomic_DNA"/>
</dbReference>
<evidence type="ECO:0000313" key="2">
    <source>
        <dbReference type="EMBL" id="TPE42585.1"/>
    </source>
</evidence>
<reference evidence="2 3" key="1">
    <citation type="submission" date="2019-06" db="EMBL/GenBank/DDBJ databases">
        <title>A novel bacterium of genus Pontibacter, isolated from marine sediment.</title>
        <authorList>
            <person name="Huang H."/>
            <person name="Mo K."/>
            <person name="Hu Y."/>
        </authorList>
    </citation>
    <scope>NUCLEOTIDE SEQUENCE [LARGE SCALE GENOMIC DNA]</scope>
    <source>
        <strain evidence="2 3">HB172049</strain>
    </source>
</reference>
<name>A0A501W1V8_9BACT</name>
<protein>
    <submittedName>
        <fullName evidence="2">Type IX secretion system membrane protein PorP/SprF</fullName>
    </submittedName>
</protein>
<dbReference type="NCBIfam" id="TIGR03519">
    <property type="entry name" value="T9SS_PorP_fam"/>
    <property type="match status" value="1"/>
</dbReference>
<dbReference type="Proteomes" id="UP000316727">
    <property type="component" value="Unassembled WGS sequence"/>
</dbReference>
<gene>
    <name evidence="2" type="ORF">FJM65_17370</name>
</gene>
<organism evidence="2 3">
    <name type="scientific">Pontibacter mangrovi</name>
    <dbReference type="NCBI Taxonomy" id="2589816"/>
    <lineage>
        <taxon>Bacteria</taxon>
        <taxon>Pseudomonadati</taxon>
        <taxon>Bacteroidota</taxon>
        <taxon>Cytophagia</taxon>
        <taxon>Cytophagales</taxon>
        <taxon>Hymenobacteraceae</taxon>
        <taxon>Pontibacter</taxon>
    </lineage>
</organism>
<dbReference type="RefSeq" id="WP_140623024.1">
    <property type="nucleotide sequence ID" value="NZ_VFRQ01000011.1"/>
</dbReference>
<dbReference type="Pfam" id="PF11751">
    <property type="entry name" value="PorP_SprF"/>
    <property type="match status" value="1"/>
</dbReference>
<accession>A0A501W1V8</accession>
<evidence type="ECO:0000313" key="3">
    <source>
        <dbReference type="Proteomes" id="UP000316727"/>
    </source>
</evidence>
<feature type="chain" id="PRO_5021280259" evidence="1">
    <location>
        <begin position="20"/>
        <end position="317"/>
    </location>
</feature>
<comment type="caution">
    <text evidence="2">The sequence shown here is derived from an EMBL/GenBank/DDBJ whole genome shotgun (WGS) entry which is preliminary data.</text>
</comment>
<sequence length="317" mass="35664">MKNYILIFCFMLVGSVAVAQQKALYSQYMTNYFLLNPAVAGAEKDLNVKAGYRNQWTGFEGAPKTYYLSAEMALDRGPSRSRRLRAYHGGGGYVYSDQVGPITQTGLQLSYAYHVPINRSMYLSSGIFAGVQQYRFDENKIHLADGTNDEDPVTQQGSYNAFLPDLSVGSYLHSEEFFVGASLFQVLGNKINKNRNKDIDDPARLSRHLFVSGGYNVDVNRNITVTPSVLIKYVSPAPIQADFNVRGEYHFTNRRKNANDDMVWAGLSYRTQDAIVGLVGVQFKEQYRLSYTYDITVSPMRHYSAGSHEIVLGFRIP</sequence>
<evidence type="ECO:0000256" key="1">
    <source>
        <dbReference type="SAM" id="SignalP"/>
    </source>
</evidence>
<proteinExistence type="predicted"/>
<feature type="signal peptide" evidence="1">
    <location>
        <begin position="1"/>
        <end position="19"/>
    </location>
</feature>
<keyword evidence="3" id="KW-1185">Reference proteome</keyword>
<dbReference type="InterPro" id="IPR019861">
    <property type="entry name" value="PorP/SprF_Bacteroidetes"/>
</dbReference>
<dbReference type="OrthoDB" id="978914at2"/>
<dbReference type="AlphaFoldDB" id="A0A501W1V8"/>
<keyword evidence="1" id="KW-0732">Signal</keyword>